<reference evidence="1" key="1">
    <citation type="journal article" date="2022" name="Res Sq">
        <title>Evolution of multicellular longitudinally dividing oral cavity symbionts (Neisseriaceae).</title>
        <authorList>
            <person name="Nyongesa S."/>
            <person name="Weber P."/>
            <person name="Bernet E."/>
            <person name="Pullido F."/>
            <person name="Nieckarz M."/>
            <person name="Delaby M."/>
            <person name="Nieves C."/>
            <person name="Viehboeck T."/>
            <person name="Krause N."/>
            <person name="Rivera-Millot A."/>
            <person name="Nakamura A."/>
            <person name="Vischer N."/>
            <person name="VanNieuwenhze M."/>
            <person name="Brun Y."/>
            <person name="Cava F."/>
            <person name="Bulgheresi S."/>
            <person name="Veyrier F."/>
        </authorList>
    </citation>
    <scope>NUCLEOTIDE SEQUENCE</scope>
    <source>
        <strain evidence="1">17694</strain>
    </source>
</reference>
<protein>
    <submittedName>
        <fullName evidence="1">DUF29 domain-containing protein</fullName>
    </submittedName>
</protein>
<dbReference type="AlphaFoldDB" id="A0A8T9MU52"/>
<dbReference type="RefSeq" id="WP_027008908.1">
    <property type="nucleotide sequence ID" value="NZ_CP091521.1"/>
</dbReference>
<accession>A0A8T9MU52</accession>
<evidence type="ECO:0000313" key="2">
    <source>
        <dbReference type="Proteomes" id="UP000831534"/>
    </source>
</evidence>
<dbReference type="EMBL" id="CP091521">
    <property type="protein sequence ID" value="UOP04819.1"/>
    <property type="molecule type" value="Genomic_DNA"/>
</dbReference>
<dbReference type="KEGG" id="ckh:LVJ77_11875"/>
<name>A0A8T9MU52_9NEIS</name>
<dbReference type="Gene3D" id="1.20.1220.20">
    <property type="entry name" value="Uncharcterised protein PF01724"/>
    <property type="match status" value="1"/>
</dbReference>
<dbReference type="PANTHER" id="PTHR34235">
    <property type="entry name" value="SLR1203 PROTEIN-RELATED"/>
    <property type="match status" value="1"/>
</dbReference>
<reference evidence="1" key="2">
    <citation type="submission" date="2024-09" db="EMBL/GenBank/DDBJ databases">
        <authorList>
            <person name="Veyrier F.J."/>
        </authorList>
    </citation>
    <scope>NUCLEOTIDE SEQUENCE</scope>
    <source>
        <strain evidence="1">17694</strain>
    </source>
</reference>
<proteinExistence type="predicted"/>
<sequence length="143" mass="17000">MNQYHQDLAAWAAHQAALLKAGRMQDLDVENLIEEMEAMSRKEHRELFNRMIVLIAHLLKWQYQPTHRGMSWRQTIFNQRNEISDLIEDSPSLANHFDDAEWLNKAWRRGVQQAETETGIKTLPQQPVWTIAEIREKDFFEQE</sequence>
<dbReference type="Pfam" id="PF01724">
    <property type="entry name" value="DUF29"/>
    <property type="match status" value="1"/>
</dbReference>
<dbReference type="InterPro" id="IPR002636">
    <property type="entry name" value="DUF29"/>
</dbReference>
<keyword evidence="2" id="KW-1185">Reference proteome</keyword>
<gene>
    <name evidence="1" type="ORF">LVJ77_11875</name>
</gene>
<organism evidence="1 2">
    <name type="scientific">Conchiformibius kuhniae</name>
    <dbReference type="NCBI Taxonomy" id="211502"/>
    <lineage>
        <taxon>Bacteria</taxon>
        <taxon>Pseudomonadati</taxon>
        <taxon>Pseudomonadota</taxon>
        <taxon>Betaproteobacteria</taxon>
        <taxon>Neisseriales</taxon>
        <taxon>Neisseriaceae</taxon>
        <taxon>Conchiformibius</taxon>
    </lineage>
</organism>
<evidence type="ECO:0000313" key="1">
    <source>
        <dbReference type="EMBL" id="UOP04819.1"/>
    </source>
</evidence>
<dbReference type="Proteomes" id="UP000831534">
    <property type="component" value="Chromosome"/>
</dbReference>